<reference evidence="1 2" key="1">
    <citation type="journal article" date="2014" name="Front. Microbiol.">
        <title>Population and genomic analysis of the genus Halorubrum.</title>
        <authorList>
            <person name="Fullmer M.S."/>
            <person name="Soucy S.M."/>
            <person name="Swithers K.S."/>
            <person name="Makkay A.M."/>
            <person name="Wheeler R."/>
            <person name="Ventosa A."/>
            <person name="Gogarten J.P."/>
            <person name="Papke R.T."/>
        </authorList>
    </citation>
    <scope>NUCLEOTIDE SEQUENCE [LARGE SCALE GENOMIC DNA]</scope>
    <source>
        <strain evidence="1 2">Cb34</strain>
    </source>
</reference>
<gene>
    <name evidence="1" type="ORF">DJ70_12845</name>
</gene>
<protein>
    <submittedName>
        <fullName evidence="1">Uncharacterized protein</fullName>
    </submittedName>
</protein>
<keyword evidence="2" id="KW-1185">Reference proteome</keyword>
<dbReference type="AlphaFoldDB" id="A0A256IED6"/>
<dbReference type="RefSeq" id="WP_094533646.1">
    <property type="nucleotide sequence ID" value="NZ_NHPJ01000110.1"/>
</dbReference>
<organism evidence="1 2">
    <name type="scientific">Halorubrum halodurans</name>
    <dbReference type="NCBI Taxonomy" id="1383851"/>
    <lineage>
        <taxon>Archaea</taxon>
        <taxon>Methanobacteriati</taxon>
        <taxon>Methanobacteriota</taxon>
        <taxon>Stenosarchaea group</taxon>
        <taxon>Halobacteria</taxon>
        <taxon>Halobacteriales</taxon>
        <taxon>Haloferacaceae</taxon>
        <taxon>Halorubrum</taxon>
    </lineage>
</organism>
<dbReference type="Proteomes" id="UP000216308">
    <property type="component" value="Unassembled WGS sequence"/>
</dbReference>
<dbReference type="EMBL" id="NHPJ01000110">
    <property type="protein sequence ID" value="OYR54911.1"/>
    <property type="molecule type" value="Genomic_DNA"/>
</dbReference>
<evidence type="ECO:0000313" key="2">
    <source>
        <dbReference type="Proteomes" id="UP000216308"/>
    </source>
</evidence>
<accession>A0A256IED6</accession>
<sequence length="158" mass="17542">MSASKGKLYDMCVRGRDYREDYDLEMMGEEVIASLAPLADEHFLPISAFLKEHIGIDEEEAVEAVEEAKEQAEEDGEDSIDISKMDEEFVITLQRAAILGIKGSYDEDGDLVEYDEDDARKMVKMMVGGYSVELGGKVLEISGDVRDATKFRGSRGSV</sequence>
<proteinExistence type="predicted"/>
<dbReference type="OrthoDB" id="204069at2157"/>
<evidence type="ECO:0000313" key="1">
    <source>
        <dbReference type="EMBL" id="OYR54911.1"/>
    </source>
</evidence>
<comment type="caution">
    <text evidence="1">The sequence shown here is derived from an EMBL/GenBank/DDBJ whole genome shotgun (WGS) entry which is preliminary data.</text>
</comment>
<name>A0A256IED6_9EURY</name>